<proteinExistence type="predicted"/>
<dbReference type="EMBL" id="HBUF01007267">
    <property type="protein sequence ID" value="CAG6607265.1"/>
    <property type="molecule type" value="Transcribed_RNA"/>
</dbReference>
<protein>
    <submittedName>
        <fullName evidence="2">Uncharacterized protein</fullName>
    </submittedName>
</protein>
<name>A0A8D8LAA7_9HEMI</name>
<dbReference type="AlphaFoldDB" id="A0A8D8LAA7"/>
<keyword evidence="1" id="KW-0812">Transmembrane</keyword>
<organism evidence="2">
    <name type="scientific">Cacopsylla melanoneura</name>
    <dbReference type="NCBI Taxonomy" id="428564"/>
    <lineage>
        <taxon>Eukaryota</taxon>
        <taxon>Metazoa</taxon>
        <taxon>Ecdysozoa</taxon>
        <taxon>Arthropoda</taxon>
        <taxon>Hexapoda</taxon>
        <taxon>Insecta</taxon>
        <taxon>Pterygota</taxon>
        <taxon>Neoptera</taxon>
        <taxon>Paraneoptera</taxon>
        <taxon>Hemiptera</taxon>
        <taxon>Sternorrhyncha</taxon>
        <taxon>Psylloidea</taxon>
        <taxon>Psyllidae</taxon>
        <taxon>Psyllinae</taxon>
        <taxon>Cacopsylla</taxon>
    </lineage>
</organism>
<sequence length="126" mass="14826">MVNSVQMYILMHLIQVLKFTIFDWLRIFCSIYVGIKLPYIIRTYIIIYSVSQKSSPLLITFERLVISKFCVFLPMANLLFAGDVRIRVRAPGLALFVKKIVRFSKNLNVNPMFYSIFGIYIKFWAQ</sequence>
<evidence type="ECO:0000313" key="2">
    <source>
        <dbReference type="EMBL" id="CAG6607265.1"/>
    </source>
</evidence>
<accession>A0A8D8LAA7</accession>
<evidence type="ECO:0000256" key="1">
    <source>
        <dbReference type="SAM" id="Phobius"/>
    </source>
</evidence>
<keyword evidence="1" id="KW-1133">Transmembrane helix</keyword>
<feature type="transmembrane region" description="Helical" evidence="1">
    <location>
        <begin position="65"/>
        <end position="86"/>
    </location>
</feature>
<feature type="transmembrane region" description="Helical" evidence="1">
    <location>
        <begin position="21"/>
        <end position="45"/>
    </location>
</feature>
<keyword evidence="1" id="KW-0472">Membrane</keyword>
<reference evidence="2" key="1">
    <citation type="submission" date="2021-05" db="EMBL/GenBank/DDBJ databases">
        <authorList>
            <person name="Alioto T."/>
            <person name="Alioto T."/>
            <person name="Gomez Garrido J."/>
        </authorList>
    </citation>
    <scope>NUCLEOTIDE SEQUENCE</scope>
</reference>